<keyword evidence="4 6" id="KW-1133">Transmembrane helix</keyword>
<accession>A0A0U1P9W7</accession>
<keyword evidence="3 6" id="KW-0812">Transmembrane</keyword>
<sequence length="206" mass="22846">MWLCIILLAVLHIMAAYRGPRWLFYVSKPLTVILMVIACLWSGVPSFYYWAIIVGLCLSVLGDIYLMLPQDRFIAGLISFFLAHVVYSVAFVSQWQGHVGWWLLALCIAVGVVVFLLLLPYLGQLQIPVALYMGVIILMAYTAGQFWLLSHSQAALLAMVGAVLFALSDLTLAINRFKQEFTASTAIIMSTYFIAQGLFVGSVLAL</sequence>
<evidence type="ECO:0000256" key="3">
    <source>
        <dbReference type="ARBA" id="ARBA00022692"/>
    </source>
</evidence>
<evidence type="ECO:0000256" key="1">
    <source>
        <dbReference type="ARBA" id="ARBA00004141"/>
    </source>
</evidence>
<feature type="transmembrane region" description="Helical" evidence="6">
    <location>
        <begin position="154"/>
        <end position="174"/>
    </location>
</feature>
<gene>
    <name evidence="7" type="ORF">PLEI_2802</name>
</gene>
<evidence type="ECO:0000256" key="2">
    <source>
        <dbReference type="ARBA" id="ARBA00007375"/>
    </source>
</evidence>
<name>A0A0U1P9W7_PHOLE</name>
<organism evidence="7 8">
    <name type="scientific">Photobacterium leiognathi lrivu.4.1</name>
    <dbReference type="NCBI Taxonomy" id="1248232"/>
    <lineage>
        <taxon>Bacteria</taxon>
        <taxon>Pseudomonadati</taxon>
        <taxon>Pseudomonadota</taxon>
        <taxon>Gammaproteobacteria</taxon>
        <taxon>Vibrionales</taxon>
        <taxon>Vibrionaceae</taxon>
        <taxon>Photobacterium</taxon>
    </lineage>
</organism>
<proteinExistence type="inferred from homology"/>
<dbReference type="EMBL" id="DF196819">
    <property type="protein sequence ID" value="GAD31145.1"/>
    <property type="molecule type" value="Genomic_DNA"/>
</dbReference>
<evidence type="ECO:0008006" key="9">
    <source>
        <dbReference type="Google" id="ProtNLM"/>
    </source>
</evidence>
<dbReference type="InterPro" id="IPR012506">
    <property type="entry name" value="TMEM86B-like"/>
</dbReference>
<feature type="transmembrane region" description="Helical" evidence="6">
    <location>
        <begin position="129"/>
        <end position="148"/>
    </location>
</feature>
<dbReference type="HOGENOM" id="CLU_079086_6_0_6"/>
<evidence type="ECO:0000313" key="7">
    <source>
        <dbReference type="EMBL" id="GAD31145.1"/>
    </source>
</evidence>
<feature type="transmembrane region" description="Helical" evidence="6">
    <location>
        <begin position="99"/>
        <end position="122"/>
    </location>
</feature>
<reference evidence="8" key="1">
    <citation type="submission" date="2012-12" db="EMBL/GenBank/DDBJ databases">
        <title>Genome Sequence of Photobacterium leiognathi lrivu.4.1.</title>
        <authorList>
            <person name="Urbanczyk H."/>
            <person name="Ogura Y."/>
            <person name="Hayashi T."/>
            <person name="Dunlap P.V."/>
        </authorList>
    </citation>
    <scope>NUCLEOTIDE SEQUENCE [LARGE SCALE GENOMIC DNA]</scope>
    <source>
        <strain evidence="8">lrivu.4.1</strain>
    </source>
</reference>
<dbReference type="Pfam" id="PF07947">
    <property type="entry name" value="YhhN"/>
    <property type="match status" value="1"/>
</dbReference>
<dbReference type="PANTHER" id="PTHR31885">
    <property type="entry name" value="GH04784P"/>
    <property type="match status" value="1"/>
</dbReference>
<comment type="subcellular location">
    <subcellularLocation>
        <location evidence="1">Membrane</location>
        <topology evidence="1">Multi-pass membrane protein</topology>
    </subcellularLocation>
</comment>
<evidence type="ECO:0000256" key="4">
    <source>
        <dbReference type="ARBA" id="ARBA00022989"/>
    </source>
</evidence>
<feature type="transmembrane region" description="Helical" evidence="6">
    <location>
        <begin position="32"/>
        <end position="61"/>
    </location>
</feature>
<evidence type="ECO:0000256" key="6">
    <source>
        <dbReference type="SAM" id="Phobius"/>
    </source>
</evidence>
<dbReference type="PANTHER" id="PTHR31885:SF6">
    <property type="entry name" value="GH04784P"/>
    <property type="match status" value="1"/>
</dbReference>
<dbReference type="RefSeq" id="WP_023933903.1">
    <property type="nucleotide sequence ID" value="NZ_DF196819.1"/>
</dbReference>
<dbReference type="eggNOG" id="COG3714">
    <property type="taxonomic scope" value="Bacteria"/>
</dbReference>
<dbReference type="GO" id="GO:0016020">
    <property type="term" value="C:membrane"/>
    <property type="evidence" value="ECO:0007669"/>
    <property type="project" value="UniProtKB-SubCell"/>
</dbReference>
<dbReference type="GO" id="GO:0016787">
    <property type="term" value="F:hydrolase activity"/>
    <property type="evidence" value="ECO:0007669"/>
    <property type="project" value="TreeGrafter"/>
</dbReference>
<keyword evidence="5 6" id="KW-0472">Membrane</keyword>
<evidence type="ECO:0000256" key="5">
    <source>
        <dbReference type="ARBA" id="ARBA00023136"/>
    </source>
</evidence>
<feature type="transmembrane region" description="Helical" evidence="6">
    <location>
        <begin position="186"/>
        <end position="205"/>
    </location>
</feature>
<feature type="transmembrane region" description="Helical" evidence="6">
    <location>
        <begin position="73"/>
        <end position="93"/>
    </location>
</feature>
<dbReference type="Proteomes" id="UP000030675">
    <property type="component" value="Unassembled WGS sequence"/>
</dbReference>
<dbReference type="AlphaFoldDB" id="A0A0U1P9W7"/>
<comment type="similarity">
    <text evidence="2">Belongs to the TMEM86 family.</text>
</comment>
<protein>
    <recommendedName>
        <fullName evidence="9">YhhN-like family protein</fullName>
    </recommendedName>
</protein>
<evidence type="ECO:0000313" key="8">
    <source>
        <dbReference type="Proteomes" id="UP000030675"/>
    </source>
</evidence>